<accession>A0A7Y1AD34</accession>
<evidence type="ECO:0008006" key="3">
    <source>
        <dbReference type="Google" id="ProtNLM"/>
    </source>
</evidence>
<sequence>MAKIANFCVQQRVDVSQEKVAQAGVEVALKAGGFEFKREYSLGPKDKPDFMIIQDGYNIVVEMKTRAQRIKIFKQIERYTTHDSVDGVILLSGTAMGLPESINGKPALFASLGRGWLR</sequence>
<dbReference type="EMBL" id="JAAQWG010000104">
    <property type="protein sequence ID" value="NMY13547.1"/>
    <property type="molecule type" value="Genomic_DNA"/>
</dbReference>
<name>A0A7Y1AD34_PSEVE</name>
<proteinExistence type="predicted"/>
<protein>
    <recommendedName>
        <fullName evidence="3">VRR-NUC domain-containing protein</fullName>
    </recommendedName>
</protein>
<organism evidence="1 2">
    <name type="scientific">Pseudomonas veronii</name>
    <dbReference type="NCBI Taxonomy" id="76761"/>
    <lineage>
        <taxon>Bacteria</taxon>
        <taxon>Pseudomonadati</taxon>
        <taxon>Pseudomonadota</taxon>
        <taxon>Gammaproteobacteria</taxon>
        <taxon>Pseudomonadales</taxon>
        <taxon>Pseudomonadaceae</taxon>
        <taxon>Pseudomonas</taxon>
    </lineage>
</organism>
<gene>
    <name evidence="1" type="ORF">HBO38_35065</name>
</gene>
<evidence type="ECO:0000313" key="1">
    <source>
        <dbReference type="EMBL" id="NMY13547.1"/>
    </source>
</evidence>
<comment type="caution">
    <text evidence="1">The sequence shown here is derived from an EMBL/GenBank/DDBJ whole genome shotgun (WGS) entry which is preliminary data.</text>
</comment>
<evidence type="ECO:0000313" key="2">
    <source>
        <dbReference type="Proteomes" id="UP000537729"/>
    </source>
</evidence>
<dbReference type="AlphaFoldDB" id="A0A7Y1AD34"/>
<reference evidence="1 2" key="1">
    <citation type="journal article" date="2020" name="Front. Microbiol.">
        <title>Genetic Organization of the aprX-lipA2 Operon Affects the Proteolytic Potential of Pseudomonas Species in Milk.</title>
        <authorList>
            <person name="Maier C."/>
            <person name="Huptas C."/>
            <person name="von Neubeck M."/>
            <person name="Scherer S."/>
            <person name="Wenning M."/>
            <person name="Lucking G."/>
        </authorList>
    </citation>
    <scope>NUCLEOTIDE SEQUENCE [LARGE SCALE GENOMIC DNA]</scope>
    <source>
        <strain evidence="1 2">DSM 16272</strain>
    </source>
</reference>
<dbReference type="Proteomes" id="UP000537729">
    <property type="component" value="Unassembled WGS sequence"/>
</dbReference>
<dbReference type="RefSeq" id="WP_169886643.1">
    <property type="nucleotide sequence ID" value="NZ_JAAQWG010000104.1"/>
</dbReference>